<evidence type="ECO:0000256" key="1">
    <source>
        <dbReference type="ARBA" id="ARBA00022553"/>
    </source>
</evidence>
<dbReference type="InterPro" id="IPR001789">
    <property type="entry name" value="Sig_transdc_resp-reg_receiver"/>
</dbReference>
<dbReference type="PANTHER" id="PTHR44591">
    <property type="entry name" value="STRESS RESPONSE REGULATOR PROTEIN 1"/>
    <property type="match status" value="1"/>
</dbReference>
<dbReference type="InterPro" id="IPR050595">
    <property type="entry name" value="Bact_response_regulator"/>
</dbReference>
<dbReference type="Proteomes" id="UP001596143">
    <property type="component" value="Unassembled WGS sequence"/>
</dbReference>
<dbReference type="PANTHER" id="PTHR44591:SF3">
    <property type="entry name" value="RESPONSE REGULATORY DOMAIN-CONTAINING PROTEIN"/>
    <property type="match status" value="1"/>
</dbReference>
<feature type="modified residue" description="4-aspartylphosphate" evidence="2">
    <location>
        <position position="52"/>
    </location>
</feature>
<evidence type="ECO:0000256" key="2">
    <source>
        <dbReference type="PROSITE-ProRule" id="PRU00169"/>
    </source>
</evidence>
<dbReference type="Pfam" id="PF00072">
    <property type="entry name" value="Response_reg"/>
    <property type="match status" value="1"/>
</dbReference>
<organism evidence="4 5">
    <name type="scientific">Aliibacillus thermotolerans</name>
    <dbReference type="NCBI Taxonomy" id="1834418"/>
    <lineage>
        <taxon>Bacteria</taxon>
        <taxon>Bacillati</taxon>
        <taxon>Bacillota</taxon>
        <taxon>Bacilli</taxon>
        <taxon>Bacillales</taxon>
        <taxon>Bacillaceae</taxon>
        <taxon>Aliibacillus</taxon>
    </lineage>
</organism>
<dbReference type="PROSITE" id="PS50110">
    <property type="entry name" value="RESPONSE_REGULATORY"/>
    <property type="match status" value="1"/>
</dbReference>
<evidence type="ECO:0000313" key="4">
    <source>
        <dbReference type="EMBL" id="MFC5627619.1"/>
    </source>
</evidence>
<evidence type="ECO:0000259" key="3">
    <source>
        <dbReference type="PROSITE" id="PS50110"/>
    </source>
</evidence>
<dbReference type="Gene3D" id="3.40.50.2300">
    <property type="match status" value="1"/>
</dbReference>
<dbReference type="SUPFAM" id="SSF52172">
    <property type="entry name" value="CheY-like"/>
    <property type="match status" value="1"/>
</dbReference>
<feature type="domain" description="Response regulatory" evidence="3">
    <location>
        <begin position="3"/>
        <end position="119"/>
    </location>
</feature>
<name>A0ABW0U4I9_9BACI</name>
<dbReference type="SMART" id="SM00448">
    <property type="entry name" value="REC"/>
    <property type="match status" value="1"/>
</dbReference>
<keyword evidence="1 2" id="KW-0597">Phosphoprotein</keyword>
<accession>A0ABW0U4I9</accession>
<keyword evidence="5" id="KW-1185">Reference proteome</keyword>
<gene>
    <name evidence="4" type="ORF">ACFPTR_01735</name>
</gene>
<reference evidence="5" key="1">
    <citation type="journal article" date="2019" name="Int. J. Syst. Evol. Microbiol.">
        <title>The Global Catalogue of Microorganisms (GCM) 10K type strain sequencing project: providing services to taxonomists for standard genome sequencing and annotation.</title>
        <authorList>
            <consortium name="The Broad Institute Genomics Platform"/>
            <consortium name="The Broad Institute Genome Sequencing Center for Infectious Disease"/>
            <person name="Wu L."/>
            <person name="Ma J."/>
        </authorList>
    </citation>
    <scope>NUCLEOTIDE SEQUENCE [LARGE SCALE GENOMIC DNA]</scope>
    <source>
        <strain evidence="5">CGMCC 1.15790</strain>
    </source>
</reference>
<comment type="caution">
    <text evidence="4">The sequence shown here is derived from an EMBL/GenBank/DDBJ whole genome shotgun (WGS) entry which is preliminary data.</text>
</comment>
<protein>
    <submittedName>
        <fullName evidence="4">Response regulator</fullName>
    </submittedName>
</protein>
<dbReference type="EMBL" id="JBHSPF010000009">
    <property type="protein sequence ID" value="MFC5627619.1"/>
    <property type="molecule type" value="Genomic_DNA"/>
</dbReference>
<sequence length="121" mass="13712">MDKILIVDDQDGIRSLLKALLSEEGYEVLEADNGDTALQLLETETIDLLLLDLKMPDRDGIDILMERKQRKLAEKTTVILITAYEEVGMVEEAKKLGAVSCILKPFDIDKLKETLRTYLMN</sequence>
<dbReference type="InterPro" id="IPR011006">
    <property type="entry name" value="CheY-like_superfamily"/>
</dbReference>
<dbReference type="RefSeq" id="WP_270896629.1">
    <property type="nucleotide sequence ID" value="NZ_JBHSPF010000009.1"/>
</dbReference>
<proteinExistence type="predicted"/>
<evidence type="ECO:0000313" key="5">
    <source>
        <dbReference type="Proteomes" id="UP001596143"/>
    </source>
</evidence>